<dbReference type="Proteomes" id="UP000005237">
    <property type="component" value="Unassembled WGS sequence"/>
</dbReference>
<evidence type="ECO:0000256" key="3">
    <source>
        <dbReference type="PROSITE-ProRule" id="PRU00175"/>
    </source>
</evidence>
<evidence type="ECO:0000256" key="2">
    <source>
        <dbReference type="ARBA" id="ARBA00022833"/>
    </source>
</evidence>
<dbReference type="SMART" id="SM00184">
    <property type="entry name" value="RING"/>
    <property type="match status" value="1"/>
</dbReference>
<evidence type="ECO:0000259" key="5">
    <source>
        <dbReference type="PROSITE" id="PS50089"/>
    </source>
</evidence>
<dbReference type="InterPro" id="IPR051435">
    <property type="entry name" value="RING_finger_E3_ubiq-ligases"/>
</dbReference>
<dbReference type="PROSITE" id="PS50089">
    <property type="entry name" value="ZF_RING_2"/>
    <property type="match status" value="1"/>
</dbReference>
<proteinExistence type="predicted"/>
<dbReference type="EnsemblMetazoa" id="CJA08240.1">
    <property type="protein sequence ID" value="CJA08240.1"/>
    <property type="gene ID" value="WBGene00127445"/>
</dbReference>
<dbReference type="GO" id="GO:0016567">
    <property type="term" value="P:protein ubiquitination"/>
    <property type="evidence" value="ECO:0007669"/>
    <property type="project" value="TreeGrafter"/>
</dbReference>
<evidence type="ECO:0000313" key="6">
    <source>
        <dbReference type="EnsemblMetazoa" id="CJA08240.1"/>
    </source>
</evidence>
<dbReference type="PANTHER" id="PTHR22791">
    <property type="entry name" value="RING-TYPE DOMAIN-CONTAINING PROTEIN"/>
    <property type="match status" value="1"/>
</dbReference>
<dbReference type="Pfam" id="PF14634">
    <property type="entry name" value="zf-RING_5"/>
    <property type="match status" value="1"/>
</dbReference>
<dbReference type="AlphaFoldDB" id="A0A8R1HS07"/>
<name>A0A8R1HS07_CAEJA</name>
<dbReference type="InterPro" id="IPR001841">
    <property type="entry name" value="Znf_RING"/>
</dbReference>
<keyword evidence="1 3" id="KW-0863">Zinc-finger</keyword>
<dbReference type="SUPFAM" id="SSF57850">
    <property type="entry name" value="RING/U-box"/>
    <property type="match status" value="1"/>
</dbReference>
<accession>A0A8R1HS07</accession>
<feature type="region of interest" description="Disordered" evidence="4">
    <location>
        <begin position="242"/>
        <end position="287"/>
    </location>
</feature>
<evidence type="ECO:0000256" key="1">
    <source>
        <dbReference type="ARBA" id="ARBA00022771"/>
    </source>
</evidence>
<reference evidence="6" key="2">
    <citation type="submission" date="2022-06" db="UniProtKB">
        <authorList>
            <consortium name="EnsemblMetazoa"/>
        </authorList>
    </citation>
    <scope>IDENTIFICATION</scope>
    <source>
        <strain evidence="6">DF5081</strain>
    </source>
</reference>
<dbReference type="PANTHER" id="PTHR22791:SF33">
    <property type="entry name" value="RING-TYPE DOMAIN-CONTAINING PROTEIN"/>
    <property type="match status" value="1"/>
</dbReference>
<dbReference type="GO" id="GO:0061630">
    <property type="term" value="F:ubiquitin protein ligase activity"/>
    <property type="evidence" value="ECO:0007669"/>
    <property type="project" value="TreeGrafter"/>
</dbReference>
<dbReference type="GO" id="GO:0008270">
    <property type="term" value="F:zinc ion binding"/>
    <property type="evidence" value="ECO:0007669"/>
    <property type="project" value="UniProtKB-KW"/>
</dbReference>
<evidence type="ECO:0000313" key="7">
    <source>
        <dbReference type="Proteomes" id="UP000005237"/>
    </source>
</evidence>
<feature type="domain" description="RING-type" evidence="5">
    <location>
        <begin position="15"/>
        <end position="62"/>
    </location>
</feature>
<keyword evidence="2" id="KW-0862">Zinc</keyword>
<organism evidence="6 7">
    <name type="scientific">Caenorhabditis japonica</name>
    <dbReference type="NCBI Taxonomy" id="281687"/>
    <lineage>
        <taxon>Eukaryota</taxon>
        <taxon>Metazoa</taxon>
        <taxon>Ecdysozoa</taxon>
        <taxon>Nematoda</taxon>
        <taxon>Chromadorea</taxon>
        <taxon>Rhabditida</taxon>
        <taxon>Rhabditina</taxon>
        <taxon>Rhabditomorpha</taxon>
        <taxon>Rhabditoidea</taxon>
        <taxon>Rhabditidae</taxon>
        <taxon>Peloderinae</taxon>
        <taxon>Caenorhabditis</taxon>
    </lineage>
</organism>
<sequence>MTTRVIFSTTDLLNCLICYRQFNRDDRKPKVLMCGHTVCEDCTVHLRDVRPFPDHMRCPTCRLYVTKTPNQRFVTNFQILACLEEKERLDKEAAEKSEKPGRDIEEKLQLSIPRSKGMKIHVATKKTLNGPEMFIRKGADGETSMVIAGQTGYPDEITKYINENRIAIETGILTTRSISDHGAVDPNPKFVKVTDIVQGQSSLKVCRPPTKIEDAEFSDSYELKATEMGGKIQLELVRISAPTDGREVFGGTMTKPSEKKRPQPQPQQEPSTSDGPVAKRTRRGRGK</sequence>
<keyword evidence="1 3" id="KW-0479">Metal-binding</keyword>
<protein>
    <submittedName>
        <fullName evidence="6">RING-type domain-containing protein</fullName>
    </submittedName>
</protein>
<dbReference type="Gene3D" id="3.30.40.10">
    <property type="entry name" value="Zinc/RING finger domain, C3HC4 (zinc finger)"/>
    <property type="match status" value="1"/>
</dbReference>
<dbReference type="InterPro" id="IPR013083">
    <property type="entry name" value="Znf_RING/FYVE/PHD"/>
</dbReference>
<evidence type="ECO:0000256" key="4">
    <source>
        <dbReference type="SAM" id="MobiDB-lite"/>
    </source>
</evidence>
<keyword evidence="7" id="KW-1185">Reference proteome</keyword>
<reference evidence="7" key="1">
    <citation type="submission" date="2010-08" db="EMBL/GenBank/DDBJ databases">
        <authorList>
            <consortium name="Caenorhabditis japonica Sequencing Consortium"/>
            <person name="Wilson R.K."/>
        </authorList>
    </citation>
    <scope>NUCLEOTIDE SEQUENCE [LARGE SCALE GENOMIC DNA]</scope>
    <source>
        <strain evidence="7">DF5081</strain>
    </source>
</reference>